<keyword evidence="1" id="KW-0732">Signal</keyword>
<keyword evidence="3" id="KW-1185">Reference proteome</keyword>
<reference evidence="2 3" key="1">
    <citation type="journal article" date="2020" name="ISME J.">
        <title>Comparative genomics reveals insights into cyanobacterial evolution and habitat adaptation.</title>
        <authorList>
            <person name="Chen M.Y."/>
            <person name="Teng W.K."/>
            <person name="Zhao L."/>
            <person name="Hu C.X."/>
            <person name="Zhou Y.K."/>
            <person name="Han B.P."/>
            <person name="Song L.R."/>
            <person name="Shu W.S."/>
        </authorList>
    </citation>
    <scope>NUCLEOTIDE SEQUENCE [LARGE SCALE GENOMIC DNA]</scope>
    <source>
        <strain evidence="2 3">FACHB-723</strain>
    </source>
</reference>
<sequence length="288" mass="29813">MKTLLQGLSASALSLASVGALFTTPAIASSLTGATIGGSASSDYLVYDANITNTFLVPSTFANVQTVLDGDADSPTGNVELRASSEQTVFDFDKNTTLSGTLGGKSITLSSLTASDWYTANYNGSGKTFGEYWLAEALTANGFGAVVGTPFGNTLFNTFVANGGFQRFSDPNISYVNQDEVNGVVSIGLAGYYNAAFLFGLPSANIQASEVVKYSYNGGQQTGYLYGFIATDSKLISNDGTSSHTGNYEVTFQGARPVPVPAGFVGVALAGVIGSGMIKRRKLASNVS</sequence>
<evidence type="ECO:0000313" key="3">
    <source>
        <dbReference type="Proteomes" id="UP000642094"/>
    </source>
</evidence>
<name>A0ABR7ZZC3_9CYAN</name>
<accession>A0ABR7ZZC3</accession>
<evidence type="ECO:0000313" key="2">
    <source>
        <dbReference type="EMBL" id="MBD2188870.1"/>
    </source>
</evidence>
<protein>
    <submittedName>
        <fullName evidence="2">NF038130 family PEP-CTERM protein</fullName>
    </submittedName>
</protein>
<comment type="caution">
    <text evidence="2">The sequence shown here is derived from an EMBL/GenBank/DDBJ whole genome shotgun (WGS) entry which is preliminary data.</text>
</comment>
<dbReference type="RefSeq" id="WP_190403710.1">
    <property type="nucleotide sequence ID" value="NZ_JACJQB010000023.1"/>
</dbReference>
<dbReference type="EMBL" id="JACJQB010000023">
    <property type="protein sequence ID" value="MBD2188870.1"/>
    <property type="molecule type" value="Genomic_DNA"/>
</dbReference>
<dbReference type="NCBIfam" id="NF038130">
    <property type="entry name" value="PEP_NF038130"/>
    <property type="match status" value="1"/>
</dbReference>
<organism evidence="2 3">
    <name type="scientific">Pseudanabaena mucicola FACHB-723</name>
    <dbReference type="NCBI Taxonomy" id="2692860"/>
    <lineage>
        <taxon>Bacteria</taxon>
        <taxon>Bacillati</taxon>
        <taxon>Cyanobacteriota</taxon>
        <taxon>Cyanophyceae</taxon>
        <taxon>Pseudanabaenales</taxon>
        <taxon>Pseudanabaenaceae</taxon>
        <taxon>Pseudanabaena</taxon>
    </lineage>
</organism>
<feature type="signal peptide" evidence="1">
    <location>
        <begin position="1"/>
        <end position="28"/>
    </location>
</feature>
<evidence type="ECO:0000256" key="1">
    <source>
        <dbReference type="SAM" id="SignalP"/>
    </source>
</evidence>
<dbReference type="Proteomes" id="UP000642094">
    <property type="component" value="Unassembled WGS sequence"/>
</dbReference>
<gene>
    <name evidence="2" type="ORF">H6F41_12040</name>
</gene>
<proteinExistence type="predicted"/>
<feature type="chain" id="PRO_5045872859" evidence="1">
    <location>
        <begin position="29"/>
        <end position="288"/>
    </location>
</feature>